<dbReference type="Pfam" id="PF03198">
    <property type="entry name" value="Glyco_hydro_72"/>
    <property type="match status" value="1"/>
</dbReference>
<evidence type="ECO:0000256" key="11">
    <source>
        <dbReference type="ARBA" id="ARBA00023316"/>
    </source>
</evidence>
<evidence type="ECO:0000256" key="5">
    <source>
        <dbReference type="ARBA" id="ARBA00022679"/>
    </source>
</evidence>
<keyword evidence="9" id="KW-0325">Glycoprotein</keyword>
<dbReference type="Gene3D" id="3.20.20.80">
    <property type="entry name" value="Glycosidases"/>
    <property type="match status" value="1"/>
</dbReference>
<keyword evidence="10 12" id="KW-0449">Lipoprotein</keyword>
<dbReference type="FunFam" id="3.20.20.80:FF:000032">
    <property type="entry name" value="1,3-beta-glucanosyltransferase"/>
    <property type="match status" value="1"/>
</dbReference>
<gene>
    <name evidence="14" type="primary">TDEL0A00530</name>
    <name evidence="14" type="ORF">TDEL_0A00530</name>
</gene>
<evidence type="ECO:0000256" key="8">
    <source>
        <dbReference type="ARBA" id="ARBA00023157"/>
    </source>
</evidence>
<dbReference type="AlphaFoldDB" id="G8ZL91"/>
<comment type="subcellular location">
    <subcellularLocation>
        <location evidence="1">Cell envelope</location>
    </subcellularLocation>
    <subcellularLocation>
        <location evidence="12">Cell membrane</location>
        <topology evidence="12">Lipid-anchor</topology>
        <topology evidence="12">GPI-anchor</topology>
    </subcellularLocation>
    <subcellularLocation>
        <location evidence="2">Membrane</location>
        <topology evidence="2">Lipid-anchor</topology>
        <topology evidence="2">GPI-anchor</topology>
    </subcellularLocation>
</comment>
<evidence type="ECO:0000256" key="2">
    <source>
        <dbReference type="ARBA" id="ARBA00004589"/>
    </source>
</evidence>
<protein>
    <recommendedName>
        <fullName evidence="12">1,3-beta-glucanosyltransferase</fullName>
        <ecNumber evidence="12">2.4.1.-</ecNumber>
    </recommendedName>
</protein>
<feature type="signal peptide" evidence="12">
    <location>
        <begin position="1"/>
        <end position="22"/>
    </location>
</feature>
<dbReference type="PANTHER" id="PTHR31468:SF14">
    <property type="entry name" value="1,3-BETA-GLUCANOSYLTRANSFERASE GAS4"/>
    <property type="match status" value="1"/>
</dbReference>
<dbReference type="SUPFAM" id="SSF51445">
    <property type="entry name" value="(Trans)glycosidases"/>
    <property type="match status" value="1"/>
</dbReference>
<comment type="similarity">
    <text evidence="3 12">Belongs to the glycosyl hydrolase 72 family.</text>
</comment>
<keyword evidence="15" id="KW-1185">Reference proteome</keyword>
<keyword evidence="6 12" id="KW-0732">Signal</keyword>
<evidence type="ECO:0000256" key="4">
    <source>
        <dbReference type="ARBA" id="ARBA00022622"/>
    </source>
</evidence>
<feature type="region of interest" description="Disordered" evidence="13">
    <location>
        <begin position="431"/>
        <end position="459"/>
    </location>
</feature>
<dbReference type="GO" id="GO:0030476">
    <property type="term" value="P:ascospore wall assembly"/>
    <property type="evidence" value="ECO:0007669"/>
    <property type="project" value="EnsemblFungi"/>
</dbReference>
<evidence type="ECO:0000256" key="12">
    <source>
        <dbReference type="RuleBase" id="RU361209"/>
    </source>
</evidence>
<feature type="chain" id="PRO_5005133083" description="1,3-beta-glucanosyltransferase" evidence="12">
    <location>
        <begin position="23"/>
        <end position="486"/>
    </location>
</feature>
<keyword evidence="7 12" id="KW-0472">Membrane</keyword>
<dbReference type="GO" id="GO:0098552">
    <property type="term" value="C:side of membrane"/>
    <property type="evidence" value="ECO:0007669"/>
    <property type="project" value="UniProtKB-KW"/>
</dbReference>
<evidence type="ECO:0000256" key="13">
    <source>
        <dbReference type="SAM" id="MobiDB-lite"/>
    </source>
</evidence>
<evidence type="ECO:0000313" key="15">
    <source>
        <dbReference type="Proteomes" id="UP000005627"/>
    </source>
</evidence>
<comment type="function">
    <text evidence="12">Splits internally a 1,3-beta-glucan molecule and transfers the newly generated reducing end (the donor) to the non-reducing end of another 1,3-beta-glucan molecule (the acceptor) forming a 1,3-beta linkage, resulting in the elongation of 1,3-beta-glucan chains in the cell wall.</text>
</comment>
<evidence type="ECO:0000256" key="3">
    <source>
        <dbReference type="ARBA" id="ARBA00007528"/>
    </source>
</evidence>
<dbReference type="PANTHER" id="PTHR31468">
    <property type="entry name" value="1,3-BETA-GLUCANOSYLTRANSFERASE GAS1"/>
    <property type="match status" value="1"/>
</dbReference>
<dbReference type="FunCoup" id="G8ZL91">
    <property type="interactions" value="47"/>
</dbReference>
<dbReference type="OrthoDB" id="421038at2759"/>
<evidence type="ECO:0000256" key="10">
    <source>
        <dbReference type="ARBA" id="ARBA00023288"/>
    </source>
</evidence>
<accession>G8ZL91</accession>
<evidence type="ECO:0000256" key="9">
    <source>
        <dbReference type="ARBA" id="ARBA00023180"/>
    </source>
</evidence>
<keyword evidence="8" id="KW-1015">Disulfide bond</keyword>
<keyword evidence="4 12" id="KW-0336">GPI-anchor</keyword>
<evidence type="ECO:0000256" key="1">
    <source>
        <dbReference type="ARBA" id="ARBA00004196"/>
    </source>
</evidence>
<dbReference type="Proteomes" id="UP000005627">
    <property type="component" value="Chromosome 1"/>
</dbReference>
<dbReference type="GeneID" id="11502711"/>
<dbReference type="GO" id="GO:0005886">
    <property type="term" value="C:plasma membrane"/>
    <property type="evidence" value="ECO:0007669"/>
    <property type="project" value="UniProtKB-SubCell"/>
</dbReference>
<dbReference type="RefSeq" id="XP_003678596.1">
    <property type="nucleotide sequence ID" value="XM_003678548.1"/>
</dbReference>
<keyword evidence="11" id="KW-0961">Cell wall biogenesis/degradation</keyword>
<evidence type="ECO:0000256" key="7">
    <source>
        <dbReference type="ARBA" id="ARBA00023136"/>
    </source>
</evidence>
<reference evidence="14 15" key="1">
    <citation type="journal article" date="2011" name="Proc. Natl. Acad. Sci. U.S.A.">
        <title>Evolutionary erosion of yeast sex chromosomes by mating-type switching accidents.</title>
        <authorList>
            <person name="Gordon J.L."/>
            <person name="Armisen D."/>
            <person name="Proux-Wera E."/>
            <person name="Oheigeartaigh S.S."/>
            <person name="Byrne K.P."/>
            <person name="Wolfe K.H."/>
        </authorList>
    </citation>
    <scope>NUCLEOTIDE SEQUENCE [LARGE SCALE GENOMIC DNA]</scope>
    <source>
        <strain evidence="15">ATCC 10662 / CBS 1146 / NBRC 0425 / NCYC 2629 / NRRL Y-866</strain>
    </source>
</reference>
<keyword evidence="5 12" id="KW-0808">Transferase</keyword>
<evidence type="ECO:0000256" key="6">
    <source>
        <dbReference type="ARBA" id="ARBA00022729"/>
    </source>
</evidence>
<organism evidence="14 15">
    <name type="scientific">Torulaspora delbrueckii</name>
    <name type="common">Yeast</name>
    <name type="synonym">Candida colliculosa</name>
    <dbReference type="NCBI Taxonomy" id="4950"/>
    <lineage>
        <taxon>Eukaryota</taxon>
        <taxon>Fungi</taxon>
        <taxon>Dikarya</taxon>
        <taxon>Ascomycota</taxon>
        <taxon>Saccharomycotina</taxon>
        <taxon>Saccharomycetes</taxon>
        <taxon>Saccharomycetales</taxon>
        <taxon>Saccharomycetaceae</taxon>
        <taxon>Torulaspora</taxon>
    </lineage>
</organism>
<dbReference type="InParanoid" id="G8ZL91"/>
<dbReference type="eggNOG" id="ENOG502QRZZ">
    <property type="taxonomic scope" value="Eukaryota"/>
</dbReference>
<dbReference type="EC" id="2.4.1.-" evidence="12"/>
<dbReference type="GO" id="GO:0071970">
    <property type="term" value="P:fungal-type cell wall (1-&gt;3)-beta-D-glucan biosynthetic process"/>
    <property type="evidence" value="ECO:0007669"/>
    <property type="project" value="TreeGrafter"/>
</dbReference>
<dbReference type="KEGG" id="tdl:TDEL_0A00530"/>
<sequence>MIRQMTLSVLFLILGLAQFARGDVDHIEVKGKQFFNSRTGEPFYIRGVDYQPGGSSDVSEKKDPLSDPEACARDIVLFQELGINTVRIYSVNPDLNHDKCMTILATAGIYLILDVNSPMENQHLNRYQPWTTYNEIYLEHVLKVVEQFSHYDNTLGFFAGNEIVNDEQSAKHSPPYIKAVVKDMKKYIKKNSPRIIPVGYSAADDLFYRVPLSYYLECCEDPDDDISVDFYGVNSYQWCGVQTMESSGYDELVEAYKNFTKPVFFSEFGCNEVLPRQFDEIKALYSKDMCGIFSGGLLYEFTQGPNNYGLVDLDSDGNVRLLDDFTTLKNHYNTTKMPSKSDLEQAITADNTLTKLDESQRNVAICQKSYENLKIDGKVASGLADNLIKKGVTVDHGNYVDLNDDDLTTKFEILNANGDEWKGSKSIRKVNHMTASERSRGTSENPNGGTTGVGSRGSKNHAVKSLSVPFKIMPIVLAHMLYHFLV</sequence>
<dbReference type="EMBL" id="HE616742">
    <property type="protein sequence ID" value="CCE89385.1"/>
    <property type="molecule type" value="Genomic_DNA"/>
</dbReference>
<dbReference type="InterPro" id="IPR017853">
    <property type="entry name" value="GH"/>
</dbReference>
<dbReference type="InterPro" id="IPR004886">
    <property type="entry name" value="Glucanosyltransferase"/>
</dbReference>
<dbReference type="HOGENOM" id="CLU_021855_1_2_1"/>
<evidence type="ECO:0000313" key="14">
    <source>
        <dbReference type="EMBL" id="CCE89385.1"/>
    </source>
</evidence>
<dbReference type="GO" id="GO:0042124">
    <property type="term" value="F:1,3-beta-glucanosyltransferase activity"/>
    <property type="evidence" value="ECO:0007669"/>
    <property type="project" value="EnsemblFungi"/>
</dbReference>
<proteinExistence type="inferred from homology"/>
<name>G8ZL91_TORDE</name>
<dbReference type="GO" id="GO:0009277">
    <property type="term" value="C:fungal-type cell wall"/>
    <property type="evidence" value="ECO:0007669"/>
    <property type="project" value="EnsemblFungi"/>
</dbReference>